<organism evidence="5">
    <name type="scientific">uncultured prokaryote</name>
    <dbReference type="NCBI Taxonomy" id="198431"/>
    <lineage>
        <taxon>unclassified sequences</taxon>
        <taxon>environmental samples</taxon>
    </lineage>
</organism>
<accession>A0A0H5Q1V4</accession>
<feature type="region of interest" description="Disordered" evidence="3">
    <location>
        <begin position="441"/>
        <end position="468"/>
    </location>
</feature>
<evidence type="ECO:0000256" key="1">
    <source>
        <dbReference type="ARBA" id="ARBA00022971"/>
    </source>
</evidence>
<dbReference type="Gene3D" id="3.30.930.30">
    <property type="match status" value="1"/>
</dbReference>
<protein>
    <recommendedName>
        <fullName evidence="4">MobA/MobL protein domain-containing protein</fullName>
    </recommendedName>
</protein>
<keyword evidence="1" id="KW-0184">Conjugation</keyword>
<reference evidence="5" key="1">
    <citation type="submission" date="2015-06" db="EMBL/GenBank/DDBJ databases">
        <authorList>
            <person name="Joergensen T."/>
        </authorList>
    </citation>
    <scope>NUCLEOTIDE SEQUENCE</scope>
    <source>
        <plasmid evidence="5">pRGRH0614</plasmid>
    </source>
</reference>
<evidence type="ECO:0000313" key="5">
    <source>
        <dbReference type="EMBL" id="CRY95394.1"/>
    </source>
</evidence>
<evidence type="ECO:0000256" key="3">
    <source>
        <dbReference type="SAM" id="MobiDB-lite"/>
    </source>
</evidence>
<keyword evidence="5" id="KW-0614">Plasmid</keyword>
<feature type="compositionally biased region" description="Basic and acidic residues" evidence="3">
    <location>
        <begin position="459"/>
        <end position="468"/>
    </location>
</feature>
<evidence type="ECO:0000259" key="4">
    <source>
        <dbReference type="Pfam" id="PF03389"/>
    </source>
</evidence>
<evidence type="ECO:0000256" key="2">
    <source>
        <dbReference type="SAM" id="Coils"/>
    </source>
</evidence>
<keyword evidence="2" id="KW-0175">Coiled coil</keyword>
<feature type="coiled-coil region" evidence="2">
    <location>
        <begin position="298"/>
        <end position="342"/>
    </location>
</feature>
<name>A0A0H5Q1V4_9ZZZZ</name>
<proteinExistence type="predicted"/>
<dbReference type="AlphaFoldDB" id="A0A0H5Q1V4"/>
<dbReference type="InterPro" id="IPR005053">
    <property type="entry name" value="MobA_MobL"/>
</dbReference>
<dbReference type="EMBL" id="LN853243">
    <property type="protein sequence ID" value="CRY95394.1"/>
    <property type="molecule type" value="Genomic_DNA"/>
</dbReference>
<feature type="region of interest" description="Disordered" evidence="3">
    <location>
        <begin position="201"/>
        <end position="223"/>
    </location>
</feature>
<geneLocation type="plasmid" evidence="5">
    <name>pRGRH0614</name>
</geneLocation>
<dbReference type="Pfam" id="PF03389">
    <property type="entry name" value="MobA_MobL"/>
    <property type="match status" value="1"/>
</dbReference>
<reference evidence="5" key="2">
    <citation type="submission" date="2015-07" db="EMBL/GenBank/DDBJ databases">
        <title>Plasmids, circular viruses and viroids from rat gut.</title>
        <authorList>
            <person name="Jorgensen T.J."/>
            <person name="Hansen M.A."/>
            <person name="Xu Z."/>
            <person name="Tabak M.A."/>
            <person name="Sorensen S.J."/>
            <person name="Hansen L.H."/>
        </authorList>
    </citation>
    <scope>NUCLEOTIDE SEQUENCE</scope>
    <source>
        <plasmid evidence="5">pRGRH0614</plasmid>
    </source>
</reference>
<feature type="domain" description="MobA/MobL protein" evidence="4">
    <location>
        <begin position="19"/>
        <end position="284"/>
    </location>
</feature>
<sequence>MAIYHLNVRGCSPATGAGAVKKAAYQSGQTLIEERTGEVCDYARKERVLDEGLALPAGVPPVGRGELWNEAERVWVEGGGGKTLVAKRYEFALPIELDEDGRRACVRDFCALFPAKACDWAIHDSAQGGNPHAHILVSALDLEADGFVQKTKDETGQCFYLCENEHGDRMPIRATEWKSAKAAGWQKLYNFEDGQRRTMKQAKAEGLGTKDRTSKRPVQMHRREGQSAYAVGREEMDEVREAWAKIANRHLAAAAAAAGVVPQVIDHRSNKERGLAEEPTIHEGGVGLIGHADRVKQNDEIRARNERLRVLRAELRQEGAELERLRDEVAALERQRNTAEQAWRVRPKKGERKRKAALAKRRRVAMATAAAAVEAQQRVTAATADQTDTKAEMLGQLDEQIAALDEQIRELQRGGAPAALGASLRKAAELAVERKRLADERDRLAGGMAQAESPELEPEDGHRRGPRR</sequence>